<dbReference type="Gene3D" id="3.20.20.150">
    <property type="entry name" value="Divalent-metal-dependent TIM barrel enzymes"/>
    <property type="match status" value="2"/>
</dbReference>
<dbReference type="PANTHER" id="PTHR12110">
    <property type="entry name" value="HYDROXYPYRUVATE ISOMERASE"/>
    <property type="match status" value="1"/>
</dbReference>
<name>A0A7Z7INE8_9MYCO</name>
<dbReference type="GO" id="GO:0050114">
    <property type="term" value="F:myo-inosose-2 dehydratase activity"/>
    <property type="evidence" value="ECO:0007669"/>
    <property type="project" value="UniProtKB-EC"/>
</dbReference>
<dbReference type="EC" id="4.2.1.44" evidence="2"/>
<sequence>MIELSYSTFGLTNVDFLDSITEVDKAGYPGIELAFHRDHFNPFNVTDEYVGEIKKRLSTVKTKAACVATASHFFSPSRPHEPSLMSPDLAGRKRRIDLIRRGIGLARKLDVPLVTFGSGFIRDEHVMNPSANPRELLVDSIHQCLASVHDDEDITLLIEPEPGMFIETIEQGLSLINEVNSPKFQLHVDMCHLYCSDKDYVGALAKAAPYARFLHVSDAQRGYNLKILKMADELKLDLACANYLIYFPEFADYLLLDADHPIYFCDELPSRAQEKRIEDLLASVNIAQKPALVNYGKLDASASVHDDEIFTYLISVPGLSYDVLERARPIILYLRTTRDTRGKLLMDKMVANTLTGIVHFHEVPGEGTMDFASSFKALADNGFSGYASVELYHHVASWEQAMNDSFKHLSQFV</sequence>
<keyword evidence="2" id="KW-0456">Lyase</keyword>
<dbReference type="EMBL" id="OCTY01000002">
    <property type="protein sequence ID" value="SOJ56828.1"/>
    <property type="molecule type" value="Genomic_DNA"/>
</dbReference>
<feature type="domain" description="Xylose isomerase-like TIM barrel" evidence="1">
    <location>
        <begin position="22"/>
        <end position="220"/>
    </location>
</feature>
<organism evidence="2 3">
    <name type="scientific">Mycobacterium simulans</name>
    <dbReference type="NCBI Taxonomy" id="627089"/>
    <lineage>
        <taxon>Bacteria</taxon>
        <taxon>Bacillati</taxon>
        <taxon>Actinomycetota</taxon>
        <taxon>Actinomycetes</taxon>
        <taxon>Mycobacteriales</taxon>
        <taxon>Mycobacteriaceae</taxon>
        <taxon>Mycobacterium</taxon>
    </lineage>
</organism>
<comment type="caution">
    <text evidence="2">The sequence shown here is derived from an EMBL/GenBank/DDBJ whole genome shotgun (WGS) entry which is preliminary data.</text>
</comment>
<dbReference type="InterPro" id="IPR013022">
    <property type="entry name" value="Xyl_isomerase-like_TIM-brl"/>
</dbReference>
<gene>
    <name evidence="2" type="primary">iolE</name>
    <name evidence="2" type="ORF">MSIMFB_04305</name>
</gene>
<keyword evidence="3" id="KW-1185">Reference proteome</keyword>
<dbReference type="InterPro" id="IPR036237">
    <property type="entry name" value="Xyl_isomerase-like_sf"/>
</dbReference>
<evidence type="ECO:0000259" key="1">
    <source>
        <dbReference type="Pfam" id="PF01261"/>
    </source>
</evidence>
<reference evidence="2 3" key="1">
    <citation type="submission" date="2017-10" db="EMBL/GenBank/DDBJ databases">
        <authorList>
            <consortium name="Urmite Genomes"/>
        </authorList>
    </citation>
    <scope>NUCLEOTIDE SEQUENCE [LARGE SCALE GENOMIC DNA]</scope>
    <source>
        <strain evidence="2 3">FB-527</strain>
    </source>
</reference>
<accession>A0A7Z7INE8</accession>
<dbReference type="InterPro" id="IPR050312">
    <property type="entry name" value="IolE/XylAMocC-like"/>
</dbReference>
<evidence type="ECO:0000313" key="3">
    <source>
        <dbReference type="Proteomes" id="UP000554965"/>
    </source>
</evidence>
<dbReference type="SUPFAM" id="SSF51658">
    <property type="entry name" value="Xylose isomerase-like"/>
    <property type="match status" value="2"/>
</dbReference>
<proteinExistence type="predicted"/>
<dbReference type="AlphaFoldDB" id="A0A7Z7INE8"/>
<dbReference type="PANTHER" id="PTHR12110:SF21">
    <property type="entry name" value="XYLOSE ISOMERASE-LIKE TIM BARREL DOMAIN-CONTAINING PROTEIN"/>
    <property type="match status" value="1"/>
</dbReference>
<dbReference type="Proteomes" id="UP000554965">
    <property type="component" value="Unassembled WGS sequence"/>
</dbReference>
<dbReference type="Pfam" id="PF01261">
    <property type="entry name" value="AP_endonuc_2"/>
    <property type="match status" value="1"/>
</dbReference>
<dbReference type="RefSeq" id="WP_186244381.1">
    <property type="nucleotide sequence ID" value="NZ_OCTY01000002.1"/>
</dbReference>
<evidence type="ECO:0000313" key="2">
    <source>
        <dbReference type="EMBL" id="SOJ56828.1"/>
    </source>
</evidence>
<protein>
    <submittedName>
        <fullName evidence="2">Inosose dehydratase</fullName>
        <ecNumber evidence="2">4.2.1.44</ecNumber>
    </submittedName>
</protein>